<evidence type="ECO:0000256" key="1">
    <source>
        <dbReference type="SAM" id="MobiDB-lite"/>
    </source>
</evidence>
<proteinExistence type="predicted"/>
<evidence type="ECO:0000313" key="2">
    <source>
        <dbReference type="EMBL" id="BAD33567.1"/>
    </source>
</evidence>
<gene>
    <name evidence="2" type="primary">OJ1081_G10.30</name>
</gene>
<reference evidence="3" key="1">
    <citation type="journal article" date="2005" name="Nature">
        <title>The map-based sequence of the rice genome.</title>
        <authorList>
            <consortium name="International rice genome sequencing project (IRGSP)"/>
            <person name="Matsumoto T."/>
            <person name="Wu J."/>
            <person name="Kanamori H."/>
            <person name="Katayose Y."/>
            <person name="Fujisawa M."/>
            <person name="Namiki N."/>
            <person name="Mizuno H."/>
            <person name="Yamamoto K."/>
            <person name="Antonio B.A."/>
            <person name="Baba T."/>
            <person name="Sakata K."/>
            <person name="Nagamura Y."/>
            <person name="Aoki H."/>
            <person name="Arikawa K."/>
            <person name="Arita K."/>
            <person name="Bito T."/>
            <person name="Chiden Y."/>
            <person name="Fujitsuka N."/>
            <person name="Fukunaka R."/>
            <person name="Hamada M."/>
            <person name="Harada C."/>
            <person name="Hayashi A."/>
            <person name="Hijishita S."/>
            <person name="Honda M."/>
            <person name="Hosokawa S."/>
            <person name="Ichikawa Y."/>
            <person name="Idonuma A."/>
            <person name="Iijima M."/>
            <person name="Ikeda M."/>
            <person name="Ikeno M."/>
            <person name="Ito K."/>
            <person name="Ito S."/>
            <person name="Ito T."/>
            <person name="Ito Y."/>
            <person name="Ito Y."/>
            <person name="Iwabuchi A."/>
            <person name="Kamiya K."/>
            <person name="Karasawa W."/>
            <person name="Kurita K."/>
            <person name="Katagiri S."/>
            <person name="Kikuta A."/>
            <person name="Kobayashi H."/>
            <person name="Kobayashi N."/>
            <person name="Machita K."/>
            <person name="Maehara T."/>
            <person name="Masukawa M."/>
            <person name="Mizubayashi T."/>
            <person name="Mukai Y."/>
            <person name="Nagasaki H."/>
            <person name="Nagata Y."/>
            <person name="Naito S."/>
            <person name="Nakashima M."/>
            <person name="Nakama Y."/>
            <person name="Nakamichi Y."/>
            <person name="Nakamura M."/>
            <person name="Meguro A."/>
            <person name="Negishi M."/>
            <person name="Ohta I."/>
            <person name="Ohta T."/>
            <person name="Okamoto M."/>
            <person name="Ono N."/>
            <person name="Saji S."/>
            <person name="Sakaguchi M."/>
            <person name="Sakai K."/>
            <person name="Shibata M."/>
            <person name="Shimokawa T."/>
            <person name="Song J."/>
            <person name="Takazaki Y."/>
            <person name="Terasawa K."/>
            <person name="Tsugane M."/>
            <person name="Tsuji K."/>
            <person name="Ueda S."/>
            <person name="Waki K."/>
            <person name="Yamagata H."/>
            <person name="Yamamoto M."/>
            <person name="Yamamoto S."/>
            <person name="Yamane H."/>
            <person name="Yoshiki S."/>
            <person name="Yoshihara R."/>
            <person name="Yukawa K."/>
            <person name="Zhong H."/>
            <person name="Yano M."/>
            <person name="Yuan Q."/>
            <person name="Ouyang S."/>
            <person name="Liu J."/>
            <person name="Jones K.M."/>
            <person name="Gansberger K."/>
            <person name="Moffat K."/>
            <person name="Hill J."/>
            <person name="Bera J."/>
            <person name="Fadrosh D."/>
            <person name="Jin S."/>
            <person name="Johri S."/>
            <person name="Kim M."/>
            <person name="Overton L."/>
            <person name="Reardon M."/>
            <person name="Tsitrin T."/>
            <person name="Vuong H."/>
            <person name="Weaver B."/>
            <person name="Ciecko A."/>
            <person name="Tallon L."/>
            <person name="Jackson J."/>
            <person name="Pai G."/>
            <person name="Aken S.V."/>
            <person name="Utterback T."/>
            <person name="Reidmuller S."/>
            <person name="Feldblyum T."/>
            <person name="Hsiao J."/>
            <person name="Zismann V."/>
            <person name="Iobst S."/>
            <person name="de Vazeille A.R."/>
            <person name="Buell C.R."/>
            <person name="Ying K."/>
            <person name="Li Y."/>
            <person name="Lu T."/>
            <person name="Huang Y."/>
            <person name="Zhao Q."/>
            <person name="Feng Q."/>
            <person name="Zhang L."/>
            <person name="Zhu J."/>
            <person name="Weng Q."/>
            <person name="Mu J."/>
            <person name="Lu Y."/>
            <person name="Fan D."/>
            <person name="Liu Y."/>
            <person name="Guan J."/>
            <person name="Zhang Y."/>
            <person name="Yu S."/>
            <person name="Liu X."/>
            <person name="Zhang Y."/>
            <person name="Hong G."/>
            <person name="Han B."/>
            <person name="Choisne N."/>
            <person name="Demange N."/>
            <person name="Orjeda G."/>
            <person name="Samain S."/>
            <person name="Cattolico L."/>
            <person name="Pelletier E."/>
            <person name="Couloux A."/>
            <person name="Segurens B."/>
            <person name="Wincker P."/>
            <person name="D'Hont A."/>
            <person name="Scarpelli C."/>
            <person name="Weissenbach J."/>
            <person name="Salanoubat M."/>
            <person name="Quetier F."/>
            <person name="Yu Y."/>
            <person name="Kim H.R."/>
            <person name="Rambo T."/>
            <person name="Currie J."/>
            <person name="Collura K."/>
            <person name="Luo M."/>
            <person name="Yang T."/>
            <person name="Ammiraju J.S.S."/>
            <person name="Engler F."/>
            <person name="Soderlund C."/>
            <person name="Wing R.A."/>
            <person name="Palmer L.E."/>
            <person name="de la Bastide M."/>
            <person name="Spiegel L."/>
            <person name="Nascimento L."/>
            <person name="Zutavern T."/>
            <person name="O'Shaughnessy A."/>
            <person name="Dike S."/>
            <person name="Dedhia N."/>
            <person name="Preston R."/>
            <person name="Balija V."/>
            <person name="McCombie W.R."/>
            <person name="Chow T."/>
            <person name="Chen H."/>
            <person name="Chung M."/>
            <person name="Chen C."/>
            <person name="Shaw J."/>
            <person name="Wu H."/>
            <person name="Hsiao K."/>
            <person name="Chao Y."/>
            <person name="Chu M."/>
            <person name="Cheng C."/>
            <person name="Hour A."/>
            <person name="Lee P."/>
            <person name="Lin S."/>
            <person name="Lin Y."/>
            <person name="Liou J."/>
            <person name="Liu S."/>
            <person name="Hsing Y."/>
            <person name="Raghuvanshi S."/>
            <person name="Mohanty A."/>
            <person name="Bharti A.K."/>
            <person name="Gaur A."/>
            <person name="Gupta V."/>
            <person name="Kumar D."/>
            <person name="Ravi V."/>
            <person name="Vij S."/>
            <person name="Kapur A."/>
            <person name="Khurana P."/>
            <person name="Khurana P."/>
            <person name="Khurana J.P."/>
            <person name="Tyagi A.K."/>
            <person name="Gaikwad K."/>
            <person name="Singh A."/>
            <person name="Dalal V."/>
            <person name="Srivastava S."/>
            <person name="Dixit A."/>
            <person name="Pal A.K."/>
            <person name="Ghazi I.A."/>
            <person name="Yadav M."/>
            <person name="Pandit A."/>
            <person name="Bhargava A."/>
            <person name="Sureshbabu K."/>
            <person name="Batra K."/>
            <person name="Sharma T.R."/>
            <person name="Mohapatra T."/>
            <person name="Singh N.K."/>
            <person name="Messing J."/>
            <person name="Nelson A.B."/>
            <person name="Fuks G."/>
            <person name="Kavchok S."/>
            <person name="Keizer G."/>
            <person name="Linton E."/>
            <person name="Llaca V."/>
            <person name="Song R."/>
            <person name="Tanyolac B."/>
            <person name="Young S."/>
            <person name="Ho-Il K."/>
            <person name="Hahn J.H."/>
            <person name="Sangsakoo G."/>
            <person name="Vanavichit A."/>
            <person name="de Mattos Luiz.A.T."/>
            <person name="Zimmer P.D."/>
            <person name="Malone G."/>
            <person name="Dellagostin O."/>
            <person name="de Oliveira A.C."/>
            <person name="Bevan M."/>
            <person name="Bancroft I."/>
            <person name="Minx P."/>
            <person name="Cordum H."/>
            <person name="Wilson R."/>
            <person name="Cheng Z."/>
            <person name="Jin W."/>
            <person name="Jiang J."/>
            <person name="Leong S.A."/>
            <person name="Iwama H."/>
            <person name="Gojobori T."/>
            <person name="Itoh T."/>
            <person name="Niimura Y."/>
            <person name="Fujii Y."/>
            <person name="Habara T."/>
            <person name="Sakai H."/>
            <person name="Sato Y."/>
            <person name="Wilson G."/>
            <person name="Kumar K."/>
            <person name="McCouch S."/>
            <person name="Juretic N."/>
            <person name="Hoen D."/>
            <person name="Wright S."/>
            <person name="Bruskiewich R."/>
            <person name="Bureau T."/>
            <person name="Miyao A."/>
            <person name="Hirochika H."/>
            <person name="Nishikawa T."/>
            <person name="Kadowaki K."/>
            <person name="Sugiura M."/>
            <person name="Burr B."/>
            <person name="Sasaki T."/>
        </authorList>
    </citation>
    <scope>NUCLEOTIDE SEQUENCE [LARGE SCALE GENOMIC DNA]</scope>
    <source>
        <strain evidence="3">cv. Nipponbare</strain>
    </source>
</reference>
<name>Q69PH1_ORYSJ</name>
<reference evidence="3" key="2">
    <citation type="journal article" date="2008" name="Nucleic Acids Res.">
        <title>The rice annotation project database (RAP-DB): 2008 update.</title>
        <authorList>
            <consortium name="The rice annotation project (RAP)"/>
        </authorList>
    </citation>
    <scope>GENOME REANNOTATION</scope>
    <source>
        <strain evidence="3">cv. Nipponbare</strain>
    </source>
</reference>
<protein>
    <submittedName>
        <fullName evidence="2">Uncharacterized protein</fullName>
    </submittedName>
</protein>
<evidence type="ECO:0000313" key="3">
    <source>
        <dbReference type="Proteomes" id="UP000000763"/>
    </source>
</evidence>
<dbReference type="AlphaFoldDB" id="Q69PH1"/>
<sequence>MNKVAETCSFLAEAKASIRQKHGGRGGAGAQPGVPRGLHAVGVIDRPGRRPATCRRSISDDDIGWLHCERSATSRGCCTSVRRPPRVRRVRARTRALHRLRRRQPRRERGPASRRRRRGARALRCPFPDFHCDCDAVVHPGGL</sequence>
<feature type="region of interest" description="Disordered" evidence="1">
    <location>
        <begin position="96"/>
        <end position="120"/>
    </location>
</feature>
<accession>Q69PH1</accession>
<dbReference type="EMBL" id="AP005551">
    <property type="protein sequence ID" value="BAD33567.1"/>
    <property type="molecule type" value="Genomic_DNA"/>
</dbReference>
<organism evidence="2 3">
    <name type="scientific">Oryza sativa subsp. japonica</name>
    <name type="common">Rice</name>
    <dbReference type="NCBI Taxonomy" id="39947"/>
    <lineage>
        <taxon>Eukaryota</taxon>
        <taxon>Viridiplantae</taxon>
        <taxon>Streptophyta</taxon>
        <taxon>Embryophyta</taxon>
        <taxon>Tracheophyta</taxon>
        <taxon>Spermatophyta</taxon>
        <taxon>Magnoliopsida</taxon>
        <taxon>Liliopsida</taxon>
        <taxon>Poales</taxon>
        <taxon>Poaceae</taxon>
        <taxon>BOP clade</taxon>
        <taxon>Oryzoideae</taxon>
        <taxon>Oryzeae</taxon>
        <taxon>Oryzinae</taxon>
        <taxon>Oryza</taxon>
        <taxon>Oryza sativa</taxon>
    </lineage>
</organism>
<dbReference type="Proteomes" id="UP000000763">
    <property type="component" value="Chromosome 9"/>
</dbReference>